<sequence length="262" mass="30765">MTENQPTYVSFQPAAALTDMYVASMDDRQYRAYWQLVFFLYCNNGWIEFDYEVLAEVCHCSTVLEFNEKVWPKIKRKFQVQGLTTIRAKHLCGKINSRPTPRTRFVTHSRVTKELLRAQKSMQDKRRAGVMSGKVRRTLFKQRCEQTPTALQQSEVTKRKAKIRDSSNSKEPKLSVSDFASWRLKFIPTLEDIIKVHTKSDRSAFVNLTNWLIEEIVQERFTIKIFERVLGHAEASKKHGIKPVAYFFSTLRREIGYQRKLK</sequence>
<evidence type="ECO:0000313" key="2">
    <source>
        <dbReference type="EMBL" id="KKN71387.1"/>
    </source>
</evidence>
<dbReference type="EMBL" id="LAZR01000384">
    <property type="protein sequence ID" value="KKN71387.1"/>
    <property type="molecule type" value="Genomic_DNA"/>
</dbReference>
<evidence type="ECO:0000256" key="1">
    <source>
        <dbReference type="SAM" id="MobiDB-lite"/>
    </source>
</evidence>
<organism evidence="2">
    <name type="scientific">marine sediment metagenome</name>
    <dbReference type="NCBI Taxonomy" id="412755"/>
    <lineage>
        <taxon>unclassified sequences</taxon>
        <taxon>metagenomes</taxon>
        <taxon>ecological metagenomes</taxon>
    </lineage>
</organism>
<reference evidence="2" key="1">
    <citation type="journal article" date="2015" name="Nature">
        <title>Complex archaea that bridge the gap between prokaryotes and eukaryotes.</title>
        <authorList>
            <person name="Spang A."/>
            <person name="Saw J.H."/>
            <person name="Jorgensen S.L."/>
            <person name="Zaremba-Niedzwiedzka K."/>
            <person name="Martijn J."/>
            <person name="Lind A.E."/>
            <person name="van Eijk R."/>
            <person name="Schleper C."/>
            <person name="Guy L."/>
            <person name="Ettema T.J."/>
        </authorList>
    </citation>
    <scope>NUCLEOTIDE SEQUENCE</scope>
</reference>
<feature type="region of interest" description="Disordered" evidence="1">
    <location>
        <begin position="144"/>
        <end position="173"/>
    </location>
</feature>
<feature type="compositionally biased region" description="Polar residues" evidence="1">
    <location>
        <begin position="145"/>
        <end position="155"/>
    </location>
</feature>
<gene>
    <name evidence="2" type="ORF">LCGC14_0421090</name>
</gene>
<name>A0A0F9T8U4_9ZZZZ</name>
<feature type="compositionally biased region" description="Basic and acidic residues" evidence="1">
    <location>
        <begin position="163"/>
        <end position="173"/>
    </location>
</feature>
<dbReference type="AlphaFoldDB" id="A0A0F9T8U4"/>
<protein>
    <submittedName>
        <fullName evidence="2">Uncharacterized protein</fullName>
    </submittedName>
</protein>
<proteinExistence type="predicted"/>
<comment type="caution">
    <text evidence="2">The sequence shown here is derived from an EMBL/GenBank/DDBJ whole genome shotgun (WGS) entry which is preliminary data.</text>
</comment>
<accession>A0A0F9T8U4</accession>